<dbReference type="PROSITE" id="PS51257">
    <property type="entry name" value="PROKAR_LIPOPROTEIN"/>
    <property type="match status" value="1"/>
</dbReference>
<dbReference type="Gene3D" id="3.30.920.50">
    <property type="entry name" value="Beta-1,3-glucanase, C-terminal domain"/>
    <property type="match status" value="1"/>
</dbReference>
<keyword evidence="2" id="KW-0732">Signal</keyword>
<dbReference type="SUPFAM" id="SSF48726">
    <property type="entry name" value="Immunoglobulin"/>
    <property type="match status" value="1"/>
</dbReference>
<name>A0ABQ2P8T5_9NEIS</name>
<evidence type="ECO:0000259" key="3">
    <source>
        <dbReference type="PROSITE" id="PS52006"/>
    </source>
</evidence>
<sequence>MLRSATTNRRLAPGLTSLALLSLLAACGGGGGSNSSDTNSSTTTSAPAIPFANSGNGPQITVQPADQTVSAGQRAFFFVTAPGATAWQWYKNGVAIPGATASSYFAGGAASSDDGATFGVAVASSAGVTTSTLARAHINPNADGSPPAAFWGNVAALPAATNVMTVSFVNQTGGKYPDAQLFWKISATNASGGHVNEFHSVADQPVYDMPGINSARMYFFIAPNQAAATTSNTSYYDFIEFNVGRSNSSQPWNFNGDTTRVDAFGLKLAIRLQCADGTDVQRGEDYGTFLEDRSVTFQKYLGEVSATFASTATQYAPYRIVEPGSASNFAANGANAAYYNAYIDQVWAANGIDENIVPKPTPFLRFADGSRPDLIAAVERHVAEKPGTFKADGTLTNPNFWSTVPQSAFYPAEPANQYAKFWHTHGIAGLAYGFSYDDVGSHSSDVGCNNPSHLIVAIGW</sequence>
<dbReference type="PROSITE" id="PS52006">
    <property type="entry name" value="GH64"/>
    <property type="match status" value="1"/>
</dbReference>
<protein>
    <recommendedName>
        <fullName evidence="3">GH64 domain-containing protein</fullName>
    </recommendedName>
</protein>
<dbReference type="Proteomes" id="UP000637267">
    <property type="component" value="Unassembled WGS sequence"/>
</dbReference>
<dbReference type="InterPro" id="IPR037176">
    <property type="entry name" value="Osmotin/thaumatin-like_sf"/>
</dbReference>
<gene>
    <name evidence="4" type="ORF">GCM10010970_18130</name>
</gene>
<feature type="signal peptide" evidence="2">
    <location>
        <begin position="1"/>
        <end position="25"/>
    </location>
</feature>
<dbReference type="Gene3D" id="2.60.110.10">
    <property type="entry name" value="Thaumatin"/>
    <property type="match status" value="2"/>
</dbReference>
<keyword evidence="5" id="KW-1185">Reference proteome</keyword>
<feature type="compositionally biased region" description="Low complexity" evidence="1">
    <location>
        <begin position="34"/>
        <end position="48"/>
    </location>
</feature>
<proteinExistence type="predicted"/>
<dbReference type="InterPro" id="IPR032477">
    <property type="entry name" value="Glyco_hydro_64"/>
</dbReference>
<accession>A0ABQ2P8T5</accession>
<dbReference type="EMBL" id="BMLX01000002">
    <property type="protein sequence ID" value="GGP21024.1"/>
    <property type="molecule type" value="Genomic_DNA"/>
</dbReference>
<dbReference type="Pfam" id="PF16483">
    <property type="entry name" value="Glyco_hydro_64"/>
    <property type="match status" value="2"/>
</dbReference>
<evidence type="ECO:0000313" key="4">
    <source>
        <dbReference type="EMBL" id="GGP21024.1"/>
    </source>
</evidence>
<feature type="region of interest" description="Disordered" evidence="1">
    <location>
        <begin position="32"/>
        <end position="57"/>
    </location>
</feature>
<dbReference type="InterPro" id="IPR042517">
    <property type="entry name" value="Glyco_hydro_64_N_2"/>
</dbReference>
<evidence type="ECO:0000256" key="2">
    <source>
        <dbReference type="SAM" id="SignalP"/>
    </source>
</evidence>
<organism evidence="4 5">
    <name type="scientific">Silvimonas iriomotensis</name>
    <dbReference type="NCBI Taxonomy" id="449662"/>
    <lineage>
        <taxon>Bacteria</taxon>
        <taxon>Pseudomonadati</taxon>
        <taxon>Pseudomonadota</taxon>
        <taxon>Betaproteobacteria</taxon>
        <taxon>Neisseriales</taxon>
        <taxon>Chitinibacteraceae</taxon>
        <taxon>Silvimonas</taxon>
    </lineage>
</organism>
<comment type="caution">
    <text evidence="4">The sequence shown here is derived from an EMBL/GenBank/DDBJ whole genome shotgun (WGS) entry which is preliminary data.</text>
</comment>
<feature type="domain" description="GH64" evidence="3">
    <location>
        <begin position="161"/>
        <end position="460"/>
    </location>
</feature>
<dbReference type="Gene3D" id="2.60.40.10">
    <property type="entry name" value="Immunoglobulins"/>
    <property type="match status" value="1"/>
</dbReference>
<reference evidence="5" key="1">
    <citation type="journal article" date="2019" name="Int. J. Syst. Evol. Microbiol.">
        <title>The Global Catalogue of Microorganisms (GCM) 10K type strain sequencing project: providing services to taxonomists for standard genome sequencing and annotation.</title>
        <authorList>
            <consortium name="The Broad Institute Genomics Platform"/>
            <consortium name="The Broad Institute Genome Sequencing Center for Infectious Disease"/>
            <person name="Wu L."/>
            <person name="Ma J."/>
        </authorList>
    </citation>
    <scope>NUCLEOTIDE SEQUENCE [LARGE SCALE GENOMIC DNA]</scope>
    <source>
        <strain evidence="5">CGMCC 1.8859</strain>
    </source>
</reference>
<dbReference type="RefSeq" id="WP_188703958.1">
    <property type="nucleotide sequence ID" value="NZ_BMLX01000002.1"/>
</dbReference>
<evidence type="ECO:0000256" key="1">
    <source>
        <dbReference type="SAM" id="MobiDB-lite"/>
    </source>
</evidence>
<dbReference type="InterPro" id="IPR013783">
    <property type="entry name" value="Ig-like_fold"/>
</dbReference>
<feature type="chain" id="PRO_5045912163" description="GH64 domain-containing protein" evidence="2">
    <location>
        <begin position="26"/>
        <end position="460"/>
    </location>
</feature>
<evidence type="ECO:0000313" key="5">
    <source>
        <dbReference type="Proteomes" id="UP000637267"/>
    </source>
</evidence>
<dbReference type="InterPro" id="IPR036179">
    <property type="entry name" value="Ig-like_dom_sf"/>
</dbReference>